<dbReference type="Proteomes" id="UP000821845">
    <property type="component" value="Chromosome 7"/>
</dbReference>
<evidence type="ECO:0000313" key="1">
    <source>
        <dbReference type="EMBL" id="KAH6925716.1"/>
    </source>
</evidence>
<dbReference type="EMBL" id="CM023487">
    <property type="protein sequence ID" value="KAH6925716.1"/>
    <property type="molecule type" value="Genomic_DNA"/>
</dbReference>
<name>A0ACB7RVL9_HYAAI</name>
<protein>
    <submittedName>
        <fullName evidence="1">Uncharacterized protein</fullName>
    </submittedName>
</protein>
<proteinExistence type="predicted"/>
<evidence type="ECO:0000313" key="2">
    <source>
        <dbReference type="Proteomes" id="UP000821845"/>
    </source>
</evidence>
<gene>
    <name evidence="1" type="ORF">HPB50_008901</name>
</gene>
<keyword evidence="2" id="KW-1185">Reference proteome</keyword>
<comment type="caution">
    <text evidence="1">The sequence shown here is derived from an EMBL/GenBank/DDBJ whole genome shotgun (WGS) entry which is preliminary data.</text>
</comment>
<sequence length="297" mass="32033">MGARQDTPLFAVRDRTTAQFPLSTPAQRARVAEWITASSPAGWARLRRLRRVPLRRGRAAVCVTSQTAERSSQPVGPAPDKRVPEKGQESCESGLIEAVSSPLADVVPVAPVDAAASAFAATGTTACHFQVQARARAARGPTPCPLLMLDSHDGPNRDSIPGIACYVTIRHAFLRSSFGPRGAIRETAETQIAVGITWDFWRKKQNSWRRNAFGWQPPFFSIPVAFAVKSAQYAAIAENGRAHGQRRRASVVRLQAQRRGHVDSRADLDSRAAAAVCAVPYAPGSESRADPSPPSPL</sequence>
<organism evidence="1 2">
    <name type="scientific">Hyalomma asiaticum</name>
    <name type="common">Tick</name>
    <dbReference type="NCBI Taxonomy" id="266040"/>
    <lineage>
        <taxon>Eukaryota</taxon>
        <taxon>Metazoa</taxon>
        <taxon>Ecdysozoa</taxon>
        <taxon>Arthropoda</taxon>
        <taxon>Chelicerata</taxon>
        <taxon>Arachnida</taxon>
        <taxon>Acari</taxon>
        <taxon>Parasitiformes</taxon>
        <taxon>Ixodida</taxon>
        <taxon>Ixodoidea</taxon>
        <taxon>Ixodidae</taxon>
        <taxon>Hyalomminae</taxon>
        <taxon>Hyalomma</taxon>
    </lineage>
</organism>
<reference evidence="1" key="1">
    <citation type="submission" date="2020-05" db="EMBL/GenBank/DDBJ databases">
        <title>Large-scale comparative analyses of tick genomes elucidate their genetic diversity and vector capacities.</title>
        <authorList>
            <person name="Jia N."/>
            <person name="Wang J."/>
            <person name="Shi W."/>
            <person name="Du L."/>
            <person name="Sun Y."/>
            <person name="Zhan W."/>
            <person name="Jiang J."/>
            <person name="Wang Q."/>
            <person name="Zhang B."/>
            <person name="Ji P."/>
            <person name="Sakyi L.B."/>
            <person name="Cui X."/>
            <person name="Yuan T."/>
            <person name="Jiang B."/>
            <person name="Yang W."/>
            <person name="Lam T.T.-Y."/>
            <person name="Chang Q."/>
            <person name="Ding S."/>
            <person name="Wang X."/>
            <person name="Zhu J."/>
            <person name="Ruan X."/>
            <person name="Zhao L."/>
            <person name="Wei J."/>
            <person name="Que T."/>
            <person name="Du C."/>
            <person name="Cheng J."/>
            <person name="Dai P."/>
            <person name="Han X."/>
            <person name="Huang E."/>
            <person name="Gao Y."/>
            <person name="Liu J."/>
            <person name="Shao H."/>
            <person name="Ye R."/>
            <person name="Li L."/>
            <person name="Wei W."/>
            <person name="Wang X."/>
            <person name="Wang C."/>
            <person name="Yang T."/>
            <person name="Huo Q."/>
            <person name="Li W."/>
            <person name="Guo W."/>
            <person name="Chen H."/>
            <person name="Zhou L."/>
            <person name="Ni X."/>
            <person name="Tian J."/>
            <person name="Zhou Y."/>
            <person name="Sheng Y."/>
            <person name="Liu T."/>
            <person name="Pan Y."/>
            <person name="Xia L."/>
            <person name="Li J."/>
            <person name="Zhao F."/>
            <person name="Cao W."/>
        </authorList>
    </citation>
    <scope>NUCLEOTIDE SEQUENCE</scope>
    <source>
        <strain evidence="1">Hyas-2018</strain>
    </source>
</reference>
<accession>A0ACB7RVL9</accession>